<gene>
    <name evidence="2" type="ORF">A2627_04540</name>
</gene>
<proteinExistence type="predicted"/>
<dbReference type="Proteomes" id="UP000178851">
    <property type="component" value="Unassembled WGS sequence"/>
</dbReference>
<keyword evidence="1" id="KW-0812">Transmembrane</keyword>
<keyword evidence="1" id="KW-1133">Transmembrane helix</keyword>
<keyword evidence="1" id="KW-0472">Membrane</keyword>
<accession>A0A1F7YLB3</accession>
<evidence type="ECO:0000313" key="2">
    <source>
        <dbReference type="EMBL" id="OGM27679.1"/>
    </source>
</evidence>
<evidence type="ECO:0000313" key="3">
    <source>
        <dbReference type="Proteomes" id="UP000178851"/>
    </source>
</evidence>
<dbReference type="AlphaFoldDB" id="A0A1F7YLB3"/>
<organism evidence="2 3">
    <name type="scientific">Candidatus Woesebacteria bacterium RIFCSPHIGHO2_01_FULL_39_28</name>
    <dbReference type="NCBI Taxonomy" id="1802496"/>
    <lineage>
        <taxon>Bacteria</taxon>
        <taxon>Candidatus Woeseibacteriota</taxon>
    </lineage>
</organism>
<comment type="caution">
    <text evidence="2">The sequence shown here is derived from an EMBL/GenBank/DDBJ whole genome shotgun (WGS) entry which is preliminary data.</text>
</comment>
<protein>
    <submittedName>
        <fullName evidence="2">Uncharacterized protein</fullName>
    </submittedName>
</protein>
<dbReference type="InterPro" id="IPR007813">
    <property type="entry name" value="PilN"/>
</dbReference>
<sequence length="181" mass="20210">MTAPKKEKLINLLPKEEFAESTLGRALTWALSTFRIIVIVTELIVVCAFLSRFWLDAKITDLNDQIKQKSSIISSFSPLEKKFRQVQIKLSVFSTLTSNGQLVSKTIKTVSSYLPPDVFLNSFSYKDRGSNINATTLSEQSISQLIANLDSLGLFSKISLDQVNSQKNKASLNFNLTVTLK</sequence>
<evidence type="ECO:0000256" key="1">
    <source>
        <dbReference type="SAM" id="Phobius"/>
    </source>
</evidence>
<name>A0A1F7YLB3_9BACT</name>
<reference evidence="2 3" key="1">
    <citation type="journal article" date="2016" name="Nat. Commun.">
        <title>Thousands of microbial genomes shed light on interconnected biogeochemical processes in an aquifer system.</title>
        <authorList>
            <person name="Anantharaman K."/>
            <person name="Brown C.T."/>
            <person name="Hug L.A."/>
            <person name="Sharon I."/>
            <person name="Castelle C.J."/>
            <person name="Probst A.J."/>
            <person name="Thomas B.C."/>
            <person name="Singh A."/>
            <person name="Wilkins M.J."/>
            <person name="Karaoz U."/>
            <person name="Brodie E.L."/>
            <person name="Williams K.H."/>
            <person name="Hubbard S.S."/>
            <person name="Banfield J.F."/>
        </authorList>
    </citation>
    <scope>NUCLEOTIDE SEQUENCE [LARGE SCALE GENOMIC DNA]</scope>
</reference>
<feature type="transmembrane region" description="Helical" evidence="1">
    <location>
        <begin position="26"/>
        <end position="50"/>
    </location>
</feature>
<dbReference type="EMBL" id="MGGI01000003">
    <property type="protein sequence ID" value="OGM27679.1"/>
    <property type="molecule type" value="Genomic_DNA"/>
</dbReference>
<dbReference type="Pfam" id="PF05137">
    <property type="entry name" value="PilN"/>
    <property type="match status" value="1"/>
</dbReference>